<evidence type="ECO:0000313" key="8">
    <source>
        <dbReference type="EMBL" id="AGS09288.1"/>
    </source>
</evidence>
<feature type="domain" description="Homeobox" evidence="7">
    <location>
        <begin position="127"/>
        <end position="163"/>
    </location>
</feature>
<organism evidence="8">
    <name type="scientific">Heterobasidion annosum</name>
    <name type="common">Root rot fungus</name>
    <name type="synonym">Polyporus annosus</name>
    <dbReference type="NCBI Taxonomy" id="13563"/>
    <lineage>
        <taxon>Eukaryota</taxon>
        <taxon>Fungi</taxon>
        <taxon>Dikarya</taxon>
        <taxon>Basidiomycota</taxon>
        <taxon>Agaricomycotina</taxon>
        <taxon>Agaricomycetes</taxon>
        <taxon>Russulales</taxon>
        <taxon>Bondarzewiaceae</taxon>
        <taxon>Heterobasidion</taxon>
        <taxon>Heterobasidion annosum species complex</taxon>
    </lineage>
</organism>
<reference evidence="8" key="2">
    <citation type="submission" date="2013-06" db="EMBL/GenBank/DDBJ databases">
        <authorList>
            <person name="van Diepen L.T.A."/>
            <person name="Olson A."/>
            <person name="Ihrmark K."/>
            <person name="Stenlid J."/>
            <person name="James T.Y."/>
        </authorList>
    </citation>
    <scope>NUCLEOTIDE SEQUENCE</scope>
    <source>
        <strain evidence="8">V5:91_C4</strain>
    </source>
</reference>
<comment type="similarity">
    <text evidence="1">Belongs to the TALE/M-ATYP homeobox family.</text>
</comment>
<keyword evidence="4 5" id="KW-0539">Nucleus</keyword>
<evidence type="ECO:0000256" key="3">
    <source>
        <dbReference type="ARBA" id="ARBA00023155"/>
    </source>
</evidence>
<dbReference type="InterPro" id="IPR050224">
    <property type="entry name" value="TALE_homeobox"/>
</dbReference>
<dbReference type="PROSITE" id="PS50071">
    <property type="entry name" value="HOMEOBOX_2"/>
    <property type="match status" value="1"/>
</dbReference>
<evidence type="ECO:0000256" key="6">
    <source>
        <dbReference type="SAM" id="MobiDB-lite"/>
    </source>
</evidence>
<evidence type="ECO:0000256" key="4">
    <source>
        <dbReference type="ARBA" id="ARBA00023242"/>
    </source>
</evidence>
<dbReference type="CDD" id="cd00086">
    <property type="entry name" value="homeodomain"/>
    <property type="match status" value="1"/>
</dbReference>
<dbReference type="SUPFAM" id="SSF46689">
    <property type="entry name" value="Homeodomain-like"/>
    <property type="match status" value="1"/>
</dbReference>
<evidence type="ECO:0000256" key="5">
    <source>
        <dbReference type="PROSITE-ProRule" id="PRU00108"/>
    </source>
</evidence>
<dbReference type="GO" id="GO:0003677">
    <property type="term" value="F:DNA binding"/>
    <property type="evidence" value="ECO:0007669"/>
    <property type="project" value="UniProtKB-UniRule"/>
</dbReference>
<dbReference type="Gene3D" id="1.10.10.60">
    <property type="entry name" value="Homeodomain-like"/>
    <property type="match status" value="1"/>
</dbReference>
<evidence type="ECO:0000259" key="7">
    <source>
        <dbReference type="PROSITE" id="PS50071"/>
    </source>
</evidence>
<dbReference type="InterPro" id="IPR009057">
    <property type="entry name" value="Homeodomain-like_sf"/>
</dbReference>
<dbReference type="Pfam" id="PF05920">
    <property type="entry name" value="Homeobox_KN"/>
    <property type="match status" value="1"/>
</dbReference>
<evidence type="ECO:0000256" key="1">
    <source>
        <dbReference type="ARBA" id="ARBA00005800"/>
    </source>
</evidence>
<dbReference type="AlphaFoldDB" id="S5RTX2"/>
<dbReference type="InterPro" id="IPR024333">
    <property type="entry name" value="Mating-type_A-alpha/beta_1_N"/>
</dbReference>
<dbReference type="Pfam" id="PF12731">
    <property type="entry name" value="Mating_N"/>
    <property type="match status" value="1"/>
</dbReference>
<keyword evidence="3 5" id="KW-0371">Homeobox</keyword>
<feature type="region of interest" description="Disordered" evidence="6">
    <location>
        <begin position="373"/>
        <end position="433"/>
    </location>
</feature>
<dbReference type="GO" id="GO:0006355">
    <property type="term" value="P:regulation of DNA-templated transcription"/>
    <property type="evidence" value="ECO:0007669"/>
    <property type="project" value="InterPro"/>
</dbReference>
<dbReference type="InterPro" id="IPR001356">
    <property type="entry name" value="HD"/>
</dbReference>
<dbReference type="Pfam" id="PF12737">
    <property type="entry name" value="Mating_C"/>
    <property type="match status" value="1"/>
</dbReference>
<protein>
    <submittedName>
        <fullName evidence="8">B1 homeodomain mating type protein</fullName>
    </submittedName>
</protein>
<dbReference type="InterPro" id="IPR008422">
    <property type="entry name" value="KN_HD"/>
</dbReference>
<feature type="compositionally biased region" description="Low complexity" evidence="6">
    <location>
        <begin position="381"/>
        <end position="393"/>
    </location>
</feature>
<feature type="DNA-binding region" description="Homeobox" evidence="5">
    <location>
        <begin position="129"/>
        <end position="164"/>
    </location>
</feature>
<dbReference type="EMBL" id="KF280370">
    <property type="protein sequence ID" value="AGS09288.1"/>
    <property type="molecule type" value="Genomic_DNA"/>
</dbReference>
<dbReference type="GO" id="GO:0005634">
    <property type="term" value="C:nucleus"/>
    <property type="evidence" value="ECO:0007669"/>
    <property type="project" value="UniProtKB-SubCell"/>
</dbReference>
<dbReference type="PANTHER" id="PTHR11850">
    <property type="entry name" value="HOMEOBOX PROTEIN TRANSCRIPTION FACTORS"/>
    <property type="match status" value="1"/>
</dbReference>
<name>S5RTX2_HETAN</name>
<dbReference type="InterPro" id="IPR024441">
    <property type="entry name" value="Homeodomain1_C"/>
</dbReference>
<evidence type="ECO:0000256" key="2">
    <source>
        <dbReference type="ARBA" id="ARBA00023125"/>
    </source>
</evidence>
<accession>S5RTX2</accession>
<reference evidence="8" key="1">
    <citation type="journal article" date="2013" name="Mol. Biol. Evol.">
        <title>Extensive trans-specific polymorphism at the mating type locus of the root decay fungus heterobasidion.</title>
        <authorList>
            <person name="van Diepen L.T."/>
            <person name="Olson A."/>
            <person name="Ihrmark K."/>
            <person name="Stenlid J."/>
            <person name="James T.Y."/>
        </authorList>
    </citation>
    <scope>NUCLEOTIDE SEQUENCE</scope>
    <source>
        <strain evidence="8">V5:91_C4</strain>
    </source>
</reference>
<sequence length="624" mass="68760">MPTHGLFPRFEKAQNDLLSALVEGPAALETFEKQWMQLSADLDKETHLDHVDEELMAMAHTTASIVSTLMSSFLHLDDEATRLYDTLAKGVQDTLSTSSPSSYHTSSDLKISSAGAAHHWLTQNIHNPYPSTSTKEELAKSCGLSVDCIVKWFRNARKHIGWTALARHHFEGSRSAMVQAARRAYVESDVTHPLPPHIQHAFSVIRKNIESLHYDARLPFSDIMGRDPLEGWSGDSARPIVPYEQLGATQTKDSEDSLCAIIVRNIVPLDEENSESLKLLSSRWDDSEEDTTPPPPIAGSKRRADLEPEIEQNMTASMTGGVRLFKRRRSGFRSDCAHILVQPSLPTSKPPTCLDSQVSYTPERASTISSHPVLIPPRLASPPSTISSTQPSTALPTNRKRRLSDASSDIVPKRPRNMHSGPRTQTVSDPLPRAVPEVTQPTVFFEDWYQTLADAGSETLINDLSSIPSPATTALNTPSIDASYCELPVLSQDFIIPSQQVDLSDEDFRVMIASGYDMSSNFIPLDQGVFEIWPSLDNLFPSSCTGSSSLATVQPVQSMFDLDLNSESTSQHDAQPLPPSLLNASMQPPHGTSFSPPILYQDIGFSIAGNELQQFTEWSTSLFQ</sequence>
<proteinExistence type="inferred from homology"/>
<feature type="region of interest" description="Disordered" evidence="6">
    <location>
        <begin position="281"/>
        <end position="306"/>
    </location>
</feature>
<keyword evidence="2 5" id="KW-0238">DNA-binding</keyword>
<comment type="subcellular location">
    <subcellularLocation>
        <location evidence="5">Nucleus</location>
    </subcellularLocation>
</comment>